<evidence type="ECO:0000313" key="2">
    <source>
        <dbReference type="Proteomes" id="UP000187209"/>
    </source>
</evidence>
<dbReference type="AlphaFoldDB" id="A0A1R2ATW8"/>
<dbReference type="EMBL" id="MPUH01001407">
    <property type="protein sequence ID" value="OMJ67967.1"/>
    <property type="molecule type" value="Genomic_DNA"/>
</dbReference>
<protein>
    <submittedName>
        <fullName evidence="1">Uncharacterized protein</fullName>
    </submittedName>
</protein>
<sequence length="178" mass="20943">MSQRSSPNALLGKSKKNSDEFSGLNIFNIKTKSPHFTSINVDFQGKIYDHVYKEEKFFEETLKYHRELKTFDTPKTPNLRFADNGKFFKIRRADFRRLRLENIHKRSQTASFDRRIVVPREKVTKKRPKEAKHIRRELIPQTKACCGNKSPSPLSNLSIQGIIKDFAVRKTFHFAYNH</sequence>
<evidence type="ECO:0000313" key="1">
    <source>
        <dbReference type="EMBL" id="OMJ67967.1"/>
    </source>
</evidence>
<accession>A0A1R2ATW8</accession>
<keyword evidence="2" id="KW-1185">Reference proteome</keyword>
<dbReference type="Proteomes" id="UP000187209">
    <property type="component" value="Unassembled WGS sequence"/>
</dbReference>
<comment type="caution">
    <text evidence="1">The sequence shown here is derived from an EMBL/GenBank/DDBJ whole genome shotgun (WGS) entry which is preliminary data.</text>
</comment>
<proteinExistence type="predicted"/>
<reference evidence="1 2" key="1">
    <citation type="submission" date="2016-11" db="EMBL/GenBank/DDBJ databases">
        <title>The macronuclear genome of Stentor coeruleus: a giant cell with tiny introns.</title>
        <authorList>
            <person name="Slabodnick M."/>
            <person name="Ruby J.G."/>
            <person name="Reiff S.B."/>
            <person name="Swart E.C."/>
            <person name="Gosai S."/>
            <person name="Prabakaran S."/>
            <person name="Witkowska E."/>
            <person name="Larue G.E."/>
            <person name="Fisher S."/>
            <person name="Freeman R.M."/>
            <person name="Gunawardena J."/>
            <person name="Chu W."/>
            <person name="Stover N.A."/>
            <person name="Gregory B.D."/>
            <person name="Nowacki M."/>
            <person name="Derisi J."/>
            <person name="Roy S.W."/>
            <person name="Marshall W.F."/>
            <person name="Sood P."/>
        </authorList>
    </citation>
    <scope>NUCLEOTIDE SEQUENCE [LARGE SCALE GENOMIC DNA]</scope>
    <source>
        <strain evidence="1">WM001</strain>
    </source>
</reference>
<name>A0A1R2ATW8_9CILI</name>
<gene>
    <name evidence="1" type="ORF">SteCoe_34726</name>
</gene>
<organism evidence="1 2">
    <name type="scientific">Stentor coeruleus</name>
    <dbReference type="NCBI Taxonomy" id="5963"/>
    <lineage>
        <taxon>Eukaryota</taxon>
        <taxon>Sar</taxon>
        <taxon>Alveolata</taxon>
        <taxon>Ciliophora</taxon>
        <taxon>Postciliodesmatophora</taxon>
        <taxon>Heterotrichea</taxon>
        <taxon>Heterotrichida</taxon>
        <taxon>Stentoridae</taxon>
        <taxon>Stentor</taxon>
    </lineage>
</organism>